<keyword evidence="2" id="KW-1185">Reference proteome</keyword>
<gene>
    <name evidence="1" type="ORF">CDAR_551541</name>
</gene>
<organism evidence="1 2">
    <name type="scientific">Caerostris darwini</name>
    <dbReference type="NCBI Taxonomy" id="1538125"/>
    <lineage>
        <taxon>Eukaryota</taxon>
        <taxon>Metazoa</taxon>
        <taxon>Ecdysozoa</taxon>
        <taxon>Arthropoda</taxon>
        <taxon>Chelicerata</taxon>
        <taxon>Arachnida</taxon>
        <taxon>Araneae</taxon>
        <taxon>Araneomorphae</taxon>
        <taxon>Entelegynae</taxon>
        <taxon>Araneoidea</taxon>
        <taxon>Araneidae</taxon>
        <taxon>Caerostris</taxon>
    </lineage>
</organism>
<dbReference type="EMBL" id="BPLQ01012459">
    <property type="protein sequence ID" value="GIY65629.1"/>
    <property type="molecule type" value="Genomic_DNA"/>
</dbReference>
<evidence type="ECO:0000313" key="2">
    <source>
        <dbReference type="Proteomes" id="UP001054837"/>
    </source>
</evidence>
<proteinExistence type="predicted"/>
<protein>
    <submittedName>
        <fullName evidence="1">Uncharacterized protein</fullName>
    </submittedName>
</protein>
<accession>A0AAV4V7H0</accession>
<dbReference type="Proteomes" id="UP001054837">
    <property type="component" value="Unassembled WGS sequence"/>
</dbReference>
<comment type="caution">
    <text evidence="1">The sequence shown here is derived from an EMBL/GenBank/DDBJ whole genome shotgun (WGS) entry which is preliminary data.</text>
</comment>
<sequence length="109" mass="12453">MQRDVARDKTFFAVIIFRLKGGIFTPRFTGTIPWAIYLQPRRFREECFISFSRGGRYIRKACSTADNKNRLFPARTCIIVTAIAHICSAYQGSGSIQTTQNNGREKKRG</sequence>
<name>A0AAV4V7H0_9ARAC</name>
<evidence type="ECO:0000313" key="1">
    <source>
        <dbReference type="EMBL" id="GIY65629.1"/>
    </source>
</evidence>
<dbReference type="AlphaFoldDB" id="A0AAV4V7H0"/>
<reference evidence="1 2" key="1">
    <citation type="submission" date="2021-06" db="EMBL/GenBank/DDBJ databases">
        <title>Caerostris darwini draft genome.</title>
        <authorList>
            <person name="Kono N."/>
            <person name="Arakawa K."/>
        </authorList>
    </citation>
    <scope>NUCLEOTIDE SEQUENCE [LARGE SCALE GENOMIC DNA]</scope>
</reference>